<keyword evidence="3" id="KW-0255">Endonuclease</keyword>
<keyword evidence="2" id="KW-0479">Metal-binding</keyword>
<reference evidence="7" key="1">
    <citation type="submission" date="2023-03" db="EMBL/GenBank/DDBJ databases">
        <title>Edaphobacter sp.</title>
        <authorList>
            <person name="Huber K.J."/>
            <person name="Papendorf J."/>
            <person name="Pilke C."/>
            <person name="Bunk B."/>
            <person name="Sproeer C."/>
            <person name="Pester M."/>
        </authorList>
    </citation>
    <scope>NUCLEOTIDE SEQUENCE</scope>
    <source>
        <strain evidence="7">DSM 110680</strain>
    </source>
</reference>
<accession>A0AAU7DR59</accession>
<dbReference type="Pfam" id="PF02265">
    <property type="entry name" value="S1-P1_nuclease"/>
    <property type="match status" value="1"/>
</dbReference>
<keyword evidence="6" id="KW-0325">Glycoprotein</keyword>
<evidence type="ECO:0000256" key="5">
    <source>
        <dbReference type="ARBA" id="ARBA00023157"/>
    </source>
</evidence>
<dbReference type="GO" id="GO:0006308">
    <property type="term" value="P:DNA catabolic process"/>
    <property type="evidence" value="ECO:0007669"/>
    <property type="project" value="InterPro"/>
</dbReference>
<dbReference type="RefSeq" id="WP_348265360.1">
    <property type="nucleotide sequence ID" value="NZ_CP121196.1"/>
</dbReference>
<organism evidence="7">
    <name type="scientific">Telmatobacter sp. DSM 110680</name>
    <dbReference type="NCBI Taxonomy" id="3036704"/>
    <lineage>
        <taxon>Bacteria</taxon>
        <taxon>Pseudomonadati</taxon>
        <taxon>Acidobacteriota</taxon>
        <taxon>Terriglobia</taxon>
        <taxon>Terriglobales</taxon>
        <taxon>Acidobacteriaceae</taxon>
        <taxon>Telmatobacter</taxon>
    </lineage>
</organism>
<keyword evidence="5" id="KW-1015">Disulfide bond</keyword>
<keyword evidence="1" id="KW-0540">Nuclease</keyword>
<evidence type="ECO:0000256" key="2">
    <source>
        <dbReference type="ARBA" id="ARBA00022723"/>
    </source>
</evidence>
<evidence type="ECO:0000256" key="3">
    <source>
        <dbReference type="ARBA" id="ARBA00022759"/>
    </source>
</evidence>
<dbReference type="GO" id="GO:0016788">
    <property type="term" value="F:hydrolase activity, acting on ester bonds"/>
    <property type="evidence" value="ECO:0007669"/>
    <property type="project" value="InterPro"/>
</dbReference>
<gene>
    <name evidence="7" type="ORF">P8935_20455</name>
</gene>
<dbReference type="GO" id="GO:0003676">
    <property type="term" value="F:nucleic acid binding"/>
    <property type="evidence" value="ECO:0007669"/>
    <property type="project" value="InterPro"/>
</dbReference>
<dbReference type="EMBL" id="CP121196">
    <property type="protein sequence ID" value="XBH20155.1"/>
    <property type="molecule type" value="Genomic_DNA"/>
</dbReference>
<proteinExistence type="predicted"/>
<evidence type="ECO:0000256" key="1">
    <source>
        <dbReference type="ARBA" id="ARBA00022722"/>
    </source>
</evidence>
<dbReference type="Gene3D" id="1.10.575.10">
    <property type="entry name" value="P1 Nuclease"/>
    <property type="match status" value="1"/>
</dbReference>
<sequence length="308" mass="34306">MFRTLLRNRRTAPVFIVLASILLHASFARAWGNEGHRIINRLAVANLPADAPAFLHSETAMQEIEYLGPEPDRWRSPAEAELSAAQAPEHFIDLEPADALGPLPRRRLDFEAAVFAAGQRPEKIGLQPWEATEVWERLKAALREYRHLAAAHQDTHAVEQVAIFYAGWLGHYVGDASQPLHTTIQYNGWTGPNPNGYTTDHKVHWQFEGPFVGANLHASDVQPRMTPVQVIDGDVFADYVTYLRQTSKYVEKVYQLEKAGGFEGQGTQESRDFTADRLAAGASKLRDMIASAWIQSGNPVPDPHTPAN</sequence>
<dbReference type="InterPro" id="IPR008947">
    <property type="entry name" value="PLipase_C/P1_nuclease_dom_sf"/>
</dbReference>
<evidence type="ECO:0000313" key="7">
    <source>
        <dbReference type="EMBL" id="XBH20155.1"/>
    </source>
</evidence>
<evidence type="ECO:0000256" key="4">
    <source>
        <dbReference type="ARBA" id="ARBA00022801"/>
    </source>
</evidence>
<dbReference type="AlphaFoldDB" id="A0AAU7DR59"/>
<dbReference type="GO" id="GO:0004519">
    <property type="term" value="F:endonuclease activity"/>
    <property type="evidence" value="ECO:0007669"/>
    <property type="project" value="UniProtKB-KW"/>
</dbReference>
<protein>
    <submittedName>
        <fullName evidence="7">S1/P1 nuclease</fullName>
    </submittedName>
</protein>
<name>A0AAU7DR59_9BACT</name>
<keyword evidence="4" id="KW-0378">Hydrolase</keyword>
<evidence type="ECO:0000256" key="6">
    <source>
        <dbReference type="ARBA" id="ARBA00023180"/>
    </source>
</evidence>
<dbReference type="InterPro" id="IPR003154">
    <property type="entry name" value="S1/P1nuclease"/>
</dbReference>
<dbReference type="SUPFAM" id="SSF48537">
    <property type="entry name" value="Phospholipase C/P1 nuclease"/>
    <property type="match status" value="1"/>
</dbReference>
<dbReference type="GO" id="GO:0046872">
    <property type="term" value="F:metal ion binding"/>
    <property type="evidence" value="ECO:0007669"/>
    <property type="project" value="UniProtKB-KW"/>
</dbReference>